<dbReference type="InterPro" id="IPR038637">
    <property type="entry name" value="NPCBM_sf"/>
</dbReference>
<evidence type="ECO:0000259" key="1">
    <source>
        <dbReference type="Pfam" id="PF08305"/>
    </source>
</evidence>
<accession>A0A0F9EWB3</accession>
<sequence length="204" mass="21873">MKNKSMIVLLVLGVSLIAARISLAADAPVTLMTYSQGDNRLGLDAQPNETPLKIAGKAIAKGISTSTAVLEFELEQEFKSFSVDIGMTEGATGAGTFYILLDGAIVHQSAQAPTQDAKTIELPCNGVGKITLAAHVAAGDHNRAIWGNVRMLTADGKAIYLSDIIKRQKTLHFNSYHRLLGRVDPEPETKTISEAKGQKRIESD</sequence>
<dbReference type="AlphaFoldDB" id="A0A0F9EWB3"/>
<dbReference type="Pfam" id="PF08305">
    <property type="entry name" value="NPCBM"/>
    <property type="match status" value="1"/>
</dbReference>
<dbReference type="InterPro" id="IPR013222">
    <property type="entry name" value="Glyco_hyd_98_carb-bd"/>
</dbReference>
<dbReference type="InterPro" id="IPR008979">
    <property type="entry name" value="Galactose-bd-like_sf"/>
</dbReference>
<comment type="caution">
    <text evidence="2">The sequence shown here is derived from an EMBL/GenBank/DDBJ whole genome shotgun (WGS) entry which is preliminary data.</text>
</comment>
<feature type="domain" description="Glycosyl hydrolase family 98 putative carbohydrate-binding module" evidence="1">
    <location>
        <begin position="32"/>
        <end position="151"/>
    </location>
</feature>
<reference evidence="2" key="1">
    <citation type="journal article" date="2015" name="Nature">
        <title>Complex archaea that bridge the gap between prokaryotes and eukaryotes.</title>
        <authorList>
            <person name="Spang A."/>
            <person name="Saw J.H."/>
            <person name="Jorgensen S.L."/>
            <person name="Zaremba-Niedzwiedzka K."/>
            <person name="Martijn J."/>
            <person name="Lind A.E."/>
            <person name="van Eijk R."/>
            <person name="Schleper C."/>
            <person name="Guy L."/>
            <person name="Ettema T.J."/>
        </authorList>
    </citation>
    <scope>NUCLEOTIDE SEQUENCE</scope>
</reference>
<organism evidence="2">
    <name type="scientific">marine sediment metagenome</name>
    <dbReference type="NCBI Taxonomy" id="412755"/>
    <lineage>
        <taxon>unclassified sequences</taxon>
        <taxon>metagenomes</taxon>
        <taxon>ecological metagenomes</taxon>
    </lineage>
</organism>
<name>A0A0F9EWB3_9ZZZZ</name>
<evidence type="ECO:0000313" key="2">
    <source>
        <dbReference type="EMBL" id="KKL78324.1"/>
    </source>
</evidence>
<protein>
    <recommendedName>
        <fullName evidence="1">Glycosyl hydrolase family 98 putative carbohydrate-binding module domain-containing protein</fullName>
    </recommendedName>
</protein>
<gene>
    <name evidence="2" type="ORF">LCGC14_2025970</name>
</gene>
<dbReference type="Gene3D" id="2.60.120.1060">
    <property type="entry name" value="NPCBM/NEW2 domain"/>
    <property type="match status" value="1"/>
</dbReference>
<dbReference type="SUPFAM" id="SSF49785">
    <property type="entry name" value="Galactose-binding domain-like"/>
    <property type="match status" value="1"/>
</dbReference>
<proteinExistence type="predicted"/>
<feature type="non-terminal residue" evidence="2">
    <location>
        <position position="204"/>
    </location>
</feature>
<dbReference type="EMBL" id="LAZR01023493">
    <property type="protein sequence ID" value="KKL78324.1"/>
    <property type="molecule type" value="Genomic_DNA"/>
</dbReference>